<feature type="domain" description="Phorbol-ester/DAG-type" evidence="4">
    <location>
        <begin position="1"/>
        <end position="30"/>
    </location>
</feature>
<proteinExistence type="predicted"/>
<accession>A0A8S2MGL9</accession>
<evidence type="ECO:0000259" key="4">
    <source>
        <dbReference type="PROSITE" id="PS50081"/>
    </source>
</evidence>
<reference evidence="6" key="1">
    <citation type="submission" date="2021-02" db="EMBL/GenBank/DDBJ databases">
        <authorList>
            <person name="Nowell W R."/>
        </authorList>
    </citation>
    <scope>NUCLEOTIDE SEQUENCE</scope>
</reference>
<dbReference type="EMBL" id="CAJOBA010029205">
    <property type="protein sequence ID" value="CAF3949438.1"/>
    <property type="molecule type" value="Genomic_DNA"/>
</dbReference>
<dbReference type="Pfam" id="PF00130">
    <property type="entry name" value="C1_1"/>
    <property type="match status" value="1"/>
</dbReference>
<dbReference type="InterPro" id="IPR046349">
    <property type="entry name" value="C1-like_sf"/>
</dbReference>
<dbReference type="Proteomes" id="UP000677228">
    <property type="component" value="Unassembled WGS sequence"/>
</dbReference>
<gene>
    <name evidence="5" type="ORF">OVA965_LOCUS46276</name>
    <name evidence="6" type="ORF">TMI583_LOCUS22050</name>
</gene>
<evidence type="ECO:0000313" key="7">
    <source>
        <dbReference type="Proteomes" id="UP000682733"/>
    </source>
</evidence>
<dbReference type="PROSITE" id="PS50081">
    <property type="entry name" value="ZF_DAG_PE_2"/>
    <property type="match status" value="1"/>
</dbReference>
<dbReference type="Proteomes" id="UP000682733">
    <property type="component" value="Unassembled WGS sequence"/>
</dbReference>
<dbReference type="Gene3D" id="3.30.60.20">
    <property type="match status" value="1"/>
</dbReference>
<evidence type="ECO:0000313" key="5">
    <source>
        <dbReference type="EMBL" id="CAF1688518.1"/>
    </source>
</evidence>
<keyword evidence="2" id="KW-0479">Metal-binding</keyword>
<protein>
    <recommendedName>
        <fullName evidence="4">Phorbol-ester/DAG-type domain-containing protein</fullName>
    </recommendedName>
</protein>
<dbReference type="AlphaFoldDB" id="A0A8S2MGL9"/>
<keyword evidence="1" id="KW-0343">GTPase activation</keyword>
<evidence type="ECO:0000313" key="6">
    <source>
        <dbReference type="EMBL" id="CAF3949438.1"/>
    </source>
</evidence>
<evidence type="ECO:0000256" key="2">
    <source>
        <dbReference type="ARBA" id="ARBA00022723"/>
    </source>
</evidence>
<evidence type="ECO:0000256" key="3">
    <source>
        <dbReference type="ARBA" id="ARBA00022833"/>
    </source>
</evidence>
<sequence length="30" mass="3355">MWGLVSQGVKCLDCGFEAHKRCSEKVPQDC</sequence>
<evidence type="ECO:0000256" key="1">
    <source>
        <dbReference type="ARBA" id="ARBA00022468"/>
    </source>
</evidence>
<comment type="caution">
    <text evidence="6">The sequence shown here is derived from an EMBL/GenBank/DDBJ whole genome shotgun (WGS) entry which is preliminary data.</text>
</comment>
<dbReference type="GO" id="GO:0005096">
    <property type="term" value="F:GTPase activator activity"/>
    <property type="evidence" value="ECO:0007669"/>
    <property type="project" value="UniProtKB-KW"/>
</dbReference>
<organism evidence="6 7">
    <name type="scientific">Didymodactylos carnosus</name>
    <dbReference type="NCBI Taxonomy" id="1234261"/>
    <lineage>
        <taxon>Eukaryota</taxon>
        <taxon>Metazoa</taxon>
        <taxon>Spiralia</taxon>
        <taxon>Gnathifera</taxon>
        <taxon>Rotifera</taxon>
        <taxon>Eurotatoria</taxon>
        <taxon>Bdelloidea</taxon>
        <taxon>Philodinida</taxon>
        <taxon>Philodinidae</taxon>
        <taxon>Didymodactylos</taxon>
    </lineage>
</organism>
<dbReference type="PANTHER" id="PTHR46075">
    <property type="entry name" value="CHIMERIN FAMILY MEMBER"/>
    <property type="match status" value="1"/>
</dbReference>
<name>A0A8S2MGL9_9BILA</name>
<keyword evidence="3" id="KW-0862">Zinc</keyword>
<dbReference type="PANTHER" id="PTHR46075:SF2">
    <property type="entry name" value="RHO GTPASE ACTIVATING PROTEIN AT 5A, ISOFORM A"/>
    <property type="match status" value="1"/>
</dbReference>
<feature type="non-terminal residue" evidence="6">
    <location>
        <position position="30"/>
    </location>
</feature>
<dbReference type="EMBL" id="CAJNOK010086532">
    <property type="protein sequence ID" value="CAF1688518.1"/>
    <property type="molecule type" value="Genomic_DNA"/>
</dbReference>
<dbReference type="InterPro" id="IPR002219">
    <property type="entry name" value="PKC_DAG/PE"/>
</dbReference>
<dbReference type="InterPro" id="IPR051854">
    <property type="entry name" value="Rho-type_GAP"/>
</dbReference>
<dbReference type="GO" id="GO:0046872">
    <property type="term" value="F:metal ion binding"/>
    <property type="evidence" value="ECO:0007669"/>
    <property type="project" value="UniProtKB-KW"/>
</dbReference>
<dbReference type="SUPFAM" id="SSF57889">
    <property type="entry name" value="Cysteine-rich domain"/>
    <property type="match status" value="1"/>
</dbReference>